<dbReference type="InterPro" id="IPR018170">
    <property type="entry name" value="Aldo/ket_reductase_CS"/>
</dbReference>
<keyword evidence="3" id="KW-0560">Oxidoreductase</keyword>
<gene>
    <name evidence="8" type="ORF">PENTCL1PPCAC_11620</name>
</gene>
<dbReference type="InterPro" id="IPR023210">
    <property type="entry name" value="NADP_OxRdtase_dom"/>
</dbReference>
<feature type="site" description="Lowers pKa of active site Tyr" evidence="6">
    <location>
        <position position="84"/>
    </location>
</feature>
<dbReference type="PROSITE" id="PS00063">
    <property type="entry name" value="ALDOKETO_REDUCTASE_3"/>
    <property type="match status" value="1"/>
</dbReference>
<feature type="binding site" evidence="5">
    <location>
        <position position="117"/>
    </location>
    <ligand>
        <name>substrate</name>
    </ligand>
</feature>
<feature type="domain" description="NADP-dependent oxidoreductase" evidence="7">
    <location>
        <begin position="21"/>
        <end position="281"/>
    </location>
</feature>
<comment type="similarity">
    <text evidence="1">Belongs to the aldo/keto reductase family.</text>
</comment>
<reference evidence="8" key="1">
    <citation type="submission" date="2023-10" db="EMBL/GenBank/DDBJ databases">
        <title>Genome assembly of Pristionchus species.</title>
        <authorList>
            <person name="Yoshida K."/>
            <person name="Sommer R.J."/>
        </authorList>
    </citation>
    <scope>NUCLEOTIDE SEQUENCE</scope>
    <source>
        <strain evidence="8">RS0144</strain>
    </source>
</reference>
<dbReference type="PANTHER" id="PTHR43827">
    <property type="entry name" value="2,5-DIKETO-D-GLUCONIC ACID REDUCTASE"/>
    <property type="match status" value="1"/>
</dbReference>
<dbReference type="PROSITE" id="PS00062">
    <property type="entry name" value="ALDOKETO_REDUCTASE_2"/>
    <property type="match status" value="1"/>
</dbReference>
<sequence length="295" mass="33066">MKMAKVDLAAIAYVSERMPIIGVGTYQVQAQSVLHETIDEAFKLGYRFIDTAQIYRNEAVLGRILPGLLKKHSLKREDIFITSKVSPANQGKGKTSKSVVKSLQDLSTPYIDLVLIHWPGTSRLKSNHKDNAKFRAETYAELEQLMDQGKIRSIGVSNYEINHLEALLAECRILPAVNQCECHPHFRNSEVAEYCKQKGIHFQAYSSLGGPDYVEDLLKDSTISKIAKVHSTSSAVILLAWGLNQGYSVLPRTHTVNRIGENWKAREITLNEKEMTDIGSIKKIKKACWDPSVVV</sequence>
<dbReference type="PANTHER" id="PTHR43827:SF3">
    <property type="entry name" value="NADP-DEPENDENT OXIDOREDUCTASE DOMAIN-CONTAINING PROTEIN"/>
    <property type="match status" value="1"/>
</dbReference>
<dbReference type="Proteomes" id="UP001432027">
    <property type="component" value="Unassembled WGS sequence"/>
</dbReference>
<evidence type="ECO:0000256" key="6">
    <source>
        <dbReference type="PIRSR" id="PIRSR000097-3"/>
    </source>
</evidence>
<protein>
    <recommendedName>
        <fullName evidence="7">NADP-dependent oxidoreductase domain-containing protein</fullName>
    </recommendedName>
</protein>
<accession>A0AAV5TAN2</accession>
<comment type="caution">
    <text evidence="8">The sequence shown here is derived from an EMBL/GenBank/DDBJ whole genome shotgun (WGS) entry which is preliminary data.</text>
</comment>
<keyword evidence="9" id="KW-1185">Reference proteome</keyword>
<organism evidence="8 9">
    <name type="scientific">Pristionchus entomophagus</name>
    <dbReference type="NCBI Taxonomy" id="358040"/>
    <lineage>
        <taxon>Eukaryota</taxon>
        <taxon>Metazoa</taxon>
        <taxon>Ecdysozoa</taxon>
        <taxon>Nematoda</taxon>
        <taxon>Chromadorea</taxon>
        <taxon>Rhabditida</taxon>
        <taxon>Rhabditina</taxon>
        <taxon>Diplogasteromorpha</taxon>
        <taxon>Diplogasteroidea</taxon>
        <taxon>Neodiplogasteridae</taxon>
        <taxon>Pristionchus</taxon>
    </lineage>
</organism>
<feature type="active site" description="Proton donor" evidence="4">
    <location>
        <position position="55"/>
    </location>
</feature>
<dbReference type="EMBL" id="BTSX01000003">
    <property type="protein sequence ID" value="GMS89445.1"/>
    <property type="molecule type" value="Genomic_DNA"/>
</dbReference>
<dbReference type="FunFam" id="3.20.20.100:FF:000002">
    <property type="entry name" value="2,5-diketo-D-gluconic acid reductase A"/>
    <property type="match status" value="1"/>
</dbReference>
<dbReference type="PRINTS" id="PR00069">
    <property type="entry name" value="ALDKETRDTASE"/>
</dbReference>
<evidence type="ECO:0000256" key="1">
    <source>
        <dbReference type="ARBA" id="ARBA00007905"/>
    </source>
</evidence>
<keyword evidence="2" id="KW-0521">NADP</keyword>
<dbReference type="SUPFAM" id="SSF51430">
    <property type="entry name" value="NAD(P)-linked oxidoreductase"/>
    <property type="match status" value="1"/>
</dbReference>
<dbReference type="InterPro" id="IPR036812">
    <property type="entry name" value="NAD(P)_OxRdtase_dom_sf"/>
</dbReference>
<evidence type="ECO:0000256" key="3">
    <source>
        <dbReference type="ARBA" id="ARBA00023002"/>
    </source>
</evidence>
<evidence type="ECO:0000259" key="7">
    <source>
        <dbReference type="Pfam" id="PF00248"/>
    </source>
</evidence>
<dbReference type="Gene3D" id="3.20.20.100">
    <property type="entry name" value="NADP-dependent oxidoreductase domain"/>
    <property type="match status" value="1"/>
</dbReference>
<dbReference type="Pfam" id="PF00248">
    <property type="entry name" value="Aldo_ket_red"/>
    <property type="match status" value="1"/>
</dbReference>
<evidence type="ECO:0000256" key="4">
    <source>
        <dbReference type="PIRSR" id="PIRSR000097-1"/>
    </source>
</evidence>
<dbReference type="PIRSF" id="PIRSF000097">
    <property type="entry name" value="AKR"/>
    <property type="match status" value="1"/>
</dbReference>
<dbReference type="GO" id="GO:0016616">
    <property type="term" value="F:oxidoreductase activity, acting on the CH-OH group of donors, NAD or NADP as acceptor"/>
    <property type="evidence" value="ECO:0007669"/>
    <property type="project" value="UniProtKB-ARBA"/>
</dbReference>
<dbReference type="InterPro" id="IPR020471">
    <property type="entry name" value="AKR"/>
</dbReference>
<proteinExistence type="inferred from homology"/>
<dbReference type="AlphaFoldDB" id="A0AAV5TAN2"/>
<dbReference type="CDD" id="cd19136">
    <property type="entry name" value="AKR_DrGR-like"/>
    <property type="match status" value="1"/>
</dbReference>
<name>A0AAV5TAN2_9BILA</name>
<evidence type="ECO:0000256" key="5">
    <source>
        <dbReference type="PIRSR" id="PIRSR000097-2"/>
    </source>
</evidence>
<evidence type="ECO:0000313" key="9">
    <source>
        <dbReference type="Proteomes" id="UP001432027"/>
    </source>
</evidence>
<evidence type="ECO:0000313" key="8">
    <source>
        <dbReference type="EMBL" id="GMS89445.1"/>
    </source>
</evidence>
<evidence type="ECO:0000256" key="2">
    <source>
        <dbReference type="ARBA" id="ARBA00022857"/>
    </source>
</evidence>